<feature type="region of interest" description="Disordered" evidence="1">
    <location>
        <begin position="75"/>
        <end position="105"/>
    </location>
</feature>
<dbReference type="AlphaFoldDB" id="A0A1H8IJ85"/>
<sequence>MDFYSCWNILPPGSNSPESGRDEVRFQGGFNRNCGENRITFAGAKWVNNMNNRKLLLILALLLLTPLVHGQEAVPPSSIGQNQSMNANANPKAQPQPQLQSQPHRQLLPQTQAQLAGGQGELPPNPVPVKFEGIVVQVDPLAVKSVSGDVQTFIPSRQEAPAGLRADWPNSGDLVLLTYVPRARGHALTDIEIVGKTIVGTIKEIAEDDSWIVVRTQLPEKREYEVNIPLQASTDFKPLVSAMRQGDGIRATYVREGGINSSDETALVRINHVRSLEWQSEPIGRAARWASLLIAIFVLFMLAYIFTRGHPTHLYLGRDNRYSSSKFQTFLWFWLVISAYIAIVSHRIAAAGWSYVGGVDIPPHLLILSGISVLTFAGAKAITTGKVDEKPDLKQPAPEPKATDLICDDNNRPDLGDFQMVAITILTVIIYAISAVEFMENIEFRRVVTMPDVDATLLSIFGLGQAAYLGKKAAGEG</sequence>
<reference evidence="3 4" key="1">
    <citation type="submission" date="2016-10" db="EMBL/GenBank/DDBJ databases">
        <authorList>
            <person name="de Groot N.N."/>
        </authorList>
    </citation>
    <scope>NUCLEOTIDE SEQUENCE [LARGE SCALE GENOMIC DNA]</scope>
    <source>
        <strain evidence="3 4">Nl18</strain>
    </source>
</reference>
<gene>
    <name evidence="3" type="ORF">SAMN05216404_10687</name>
</gene>
<accession>A0A1H8IJ85</accession>
<keyword evidence="2" id="KW-1133">Transmembrane helix</keyword>
<dbReference type="Proteomes" id="UP000183898">
    <property type="component" value="Unassembled WGS sequence"/>
</dbReference>
<evidence type="ECO:0000313" key="4">
    <source>
        <dbReference type="Proteomes" id="UP000183898"/>
    </source>
</evidence>
<evidence type="ECO:0000256" key="2">
    <source>
        <dbReference type="SAM" id="Phobius"/>
    </source>
</evidence>
<name>A0A1H8IJ85_9PROT</name>
<proteinExistence type="predicted"/>
<keyword evidence="2" id="KW-0472">Membrane</keyword>
<keyword evidence="2" id="KW-0812">Transmembrane</keyword>
<feature type="transmembrane region" description="Helical" evidence="2">
    <location>
        <begin position="289"/>
        <end position="307"/>
    </location>
</feature>
<feature type="compositionally biased region" description="Polar residues" evidence="1">
    <location>
        <begin position="78"/>
        <end position="105"/>
    </location>
</feature>
<protein>
    <submittedName>
        <fullName evidence="3">Uncharacterized protein</fullName>
    </submittedName>
</protein>
<feature type="transmembrane region" description="Helical" evidence="2">
    <location>
        <begin position="418"/>
        <end position="436"/>
    </location>
</feature>
<feature type="transmembrane region" description="Helical" evidence="2">
    <location>
        <begin position="327"/>
        <end position="344"/>
    </location>
</feature>
<evidence type="ECO:0000313" key="3">
    <source>
        <dbReference type="EMBL" id="SEN68276.1"/>
    </source>
</evidence>
<evidence type="ECO:0000256" key="1">
    <source>
        <dbReference type="SAM" id="MobiDB-lite"/>
    </source>
</evidence>
<organism evidence="3 4">
    <name type="scientific">Nitrosospira multiformis</name>
    <dbReference type="NCBI Taxonomy" id="1231"/>
    <lineage>
        <taxon>Bacteria</taxon>
        <taxon>Pseudomonadati</taxon>
        <taxon>Pseudomonadota</taxon>
        <taxon>Betaproteobacteria</taxon>
        <taxon>Nitrosomonadales</taxon>
        <taxon>Nitrosomonadaceae</taxon>
        <taxon>Nitrosospira</taxon>
    </lineage>
</organism>
<dbReference type="EMBL" id="FOCT01000006">
    <property type="protein sequence ID" value="SEN68276.1"/>
    <property type="molecule type" value="Genomic_DNA"/>
</dbReference>